<comment type="caution">
    <text evidence="1">The sequence shown here is derived from an EMBL/GenBank/DDBJ whole genome shotgun (WGS) entry which is preliminary data.</text>
</comment>
<reference evidence="1 2" key="1">
    <citation type="journal article" date="2023" name="Nucleic Acids Res.">
        <title>The hologenome of Daphnia magna reveals possible DNA methylation and microbiome-mediated evolution of the host genome.</title>
        <authorList>
            <person name="Chaturvedi A."/>
            <person name="Li X."/>
            <person name="Dhandapani V."/>
            <person name="Marshall H."/>
            <person name="Kissane S."/>
            <person name="Cuenca-Cambronero M."/>
            <person name="Asole G."/>
            <person name="Calvet F."/>
            <person name="Ruiz-Romero M."/>
            <person name="Marangio P."/>
            <person name="Guigo R."/>
            <person name="Rago D."/>
            <person name="Mirbahai L."/>
            <person name="Eastwood N."/>
            <person name="Colbourne J.K."/>
            <person name="Zhou J."/>
            <person name="Mallon E."/>
            <person name="Orsini L."/>
        </authorList>
    </citation>
    <scope>NUCLEOTIDE SEQUENCE [LARGE SCALE GENOMIC DNA]</scope>
    <source>
        <strain evidence="1">LRV0_1</strain>
    </source>
</reference>
<gene>
    <name evidence="1" type="ORF">OUZ56_007588</name>
</gene>
<organism evidence="1 2">
    <name type="scientific">Daphnia magna</name>
    <dbReference type="NCBI Taxonomy" id="35525"/>
    <lineage>
        <taxon>Eukaryota</taxon>
        <taxon>Metazoa</taxon>
        <taxon>Ecdysozoa</taxon>
        <taxon>Arthropoda</taxon>
        <taxon>Crustacea</taxon>
        <taxon>Branchiopoda</taxon>
        <taxon>Diplostraca</taxon>
        <taxon>Cladocera</taxon>
        <taxon>Anomopoda</taxon>
        <taxon>Daphniidae</taxon>
        <taxon>Daphnia</taxon>
    </lineage>
</organism>
<name>A0ABR0AAE1_9CRUS</name>
<accession>A0ABR0AAE1</accession>
<evidence type="ECO:0000313" key="1">
    <source>
        <dbReference type="EMBL" id="KAK4022101.1"/>
    </source>
</evidence>
<protein>
    <submittedName>
        <fullName evidence="1">Uncharacterized protein</fullName>
    </submittedName>
</protein>
<evidence type="ECO:0000313" key="2">
    <source>
        <dbReference type="Proteomes" id="UP001234178"/>
    </source>
</evidence>
<proteinExistence type="predicted"/>
<sequence>MMMTELRGGWLPDDQSMLMEILEVGCRYQMRIVRVRKSLVFSITQDVFFCVQFENLPADLILSAKSVCQLFLSWHFVLYEDLKLKTDLVLRVS</sequence>
<dbReference type="Proteomes" id="UP001234178">
    <property type="component" value="Unassembled WGS sequence"/>
</dbReference>
<keyword evidence="2" id="KW-1185">Reference proteome</keyword>
<dbReference type="EMBL" id="JAOYFB010000037">
    <property type="protein sequence ID" value="KAK4022101.1"/>
    <property type="molecule type" value="Genomic_DNA"/>
</dbReference>